<dbReference type="AlphaFoldDB" id="A0AAV4Y7M8"/>
<sequence>MKAPRAEDTNAGTRGNGASEEEREEEEEEGPEEEAPKPVDLEGEAAMLTALSACGNAAVFLRERNFPWIHAKSVARALKRKVRGKRK</sequence>
<accession>A0AAV4Y7M8</accession>
<name>A0AAV4Y7M8_CAEEX</name>
<keyword evidence="3" id="KW-1185">Reference proteome</keyword>
<evidence type="ECO:0000256" key="1">
    <source>
        <dbReference type="SAM" id="MobiDB-lite"/>
    </source>
</evidence>
<protein>
    <submittedName>
        <fullName evidence="2">Uncharacterized protein</fullName>
    </submittedName>
</protein>
<dbReference type="Proteomes" id="UP001054945">
    <property type="component" value="Unassembled WGS sequence"/>
</dbReference>
<evidence type="ECO:0000313" key="2">
    <source>
        <dbReference type="EMBL" id="GIZ03267.1"/>
    </source>
</evidence>
<feature type="region of interest" description="Disordered" evidence="1">
    <location>
        <begin position="1"/>
        <end position="44"/>
    </location>
</feature>
<feature type="compositionally biased region" description="Acidic residues" evidence="1">
    <location>
        <begin position="19"/>
        <end position="33"/>
    </location>
</feature>
<reference evidence="2 3" key="1">
    <citation type="submission" date="2021-06" db="EMBL/GenBank/DDBJ databases">
        <title>Caerostris extrusa draft genome.</title>
        <authorList>
            <person name="Kono N."/>
            <person name="Arakawa K."/>
        </authorList>
    </citation>
    <scope>NUCLEOTIDE SEQUENCE [LARGE SCALE GENOMIC DNA]</scope>
</reference>
<dbReference type="EMBL" id="BPLR01001578">
    <property type="protein sequence ID" value="GIZ03267.1"/>
    <property type="molecule type" value="Genomic_DNA"/>
</dbReference>
<organism evidence="2 3">
    <name type="scientific">Caerostris extrusa</name>
    <name type="common">Bark spider</name>
    <name type="synonym">Caerostris bankana</name>
    <dbReference type="NCBI Taxonomy" id="172846"/>
    <lineage>
        <taxon>Eukaryota</taxon>
        <taxon>Metazoa</taxon>
        <taxon>Ecdysozoa</taxon>
        <taxon>Arthropoda</taxon>
        <taxon>Chelicerata</taxon>
        <taxon>Arachnida</taxon>
        <taxon>Araneae</taxon>
        <taxon>Araneomorphae</taxon>
        <taxon>Entelegynae</taxon>
        <taxon>Araneoidea</taxon>
        <taxon>Araneidae</taxon>
        <taxon>Caerostris</taxon>
    </lineage>
</organism>
<evidence type="ECO:0000313" key="3">
    <source>
        <dbReference type="Proteomes" id="UP001054945"/>
    </source>
</evidence>
<proteinExistence type="predicted"/>
<gene>
    <name evidence="2" type="ORF">CEXT_622051</name>
</gene>
<comment type="caution">
    <text evidence="2">The sequence shown here is derived from an EMBL/GenBank/DDBJ whole genome shotgun (WGS) entry which is preliminary data.</text>
</comment>